<proteinExistence type="predicted"/>
<evidence type="ECO:0000256" key="1">
    <source>
        <dbReference type="SAM" id="Phobius"/>
    </source>
</evidence>
<evidence type="ECO:0000313" key="2">
    <source>
        <dbReference type="EMBL" id="AMZ71415.1"/>
    </source>
</evidence>
<name>A0A159ZUT4_PSEFL</name>
<feature type="transmembrane region" description="Helical" evidence="1">
    <location>
        <begin position="9"/>
        <end position="31"/>
    </location>
</feature>
<protein>
    <submittedName>
        <fullName evidence="2">Uncharacterized protein</fullName>
    </submittedName>
</protein>
<keyword evidence="1" id="KW-1133">Transmembrane helix</keyword>
<feature type="transmembrane region" description="Helical" evidence="1">
    <location>
        <begin position="89"/>
        <end position="107"/>
    </location>
</feature>
<reference evidence="3" key="1">
    <citation type="submission" date="2016-04" db="EMBL/GenBank/DDBJ databases">
        <authorList>
            <person name="Ray J."/>
            <person name="Price M."/>
            <person name="Deutschbauer A."/>
        </authorList>
    </citation>
    <scope>NUCLEOTIDE SEQUENCE [LARGE SCALE GENOMIC DNA]</scope>
    <source>
        <strain evidence="3">FW300-N2E2</strain>
    </source>
</reference>
<gene>
    <name evidence="2" type="ORF">TK06_10040</name>
</gene>
<keyword evidence="1" id="KW-0812">Transmembrane</keyword>
<keyword evidence="1" id="KW-0472">Membrane</keyword>
<dbReference type="Proteomes" id="UP000076083">
    <property type="component" value="Chromosome"/>
</dbReference>
<accession>A0A159ZUT4</accession>
<dbReference type="RefSeq" id="WP_063321938.1">
    <property type="nucleotide sequence ID" value="NZ_CP015225.1"/>
</dbReference>
<evidence type="ECO:0000313" key="3">
    <source>
        <dbReference type="Proteomes" id="UP000076083"/>
    </source>
</evidence>
<reference evidence="2 3" key="2">
    <citation type="journal article" date="2018" name="Nature">
        <title>Mutant phenotypes for thousands of bacterial genes of unknown function.</title>
        <authorList>
            <person name="Price M.N."/>
            <person name="Wetmore K.M."/>
            <person name="Waters R.J."/>
            <person name="Callaghan M."/>
            <person name="Ray J."/>
            <person name="Liu H."/>
            <person name="Kuehl J.V."/>
            <person name="Melnyk R.A."/>
            <person name="Lamson J.S."/>
            <person name="Suh Y."/>
            <person name="Carlson H.K."/>
            <person name="Esquivel Z."/>
            <person name="Sadeeshkumar H."/>
            <person name="Chakraborty R."/>
            <person name="Zane G.M."/>
            <person name="Rubin B.E."/>
            <person name="Wall J.D."/>
            <person name="Visel A."/>
            <person name="Bristow J."/>
            <person name="Blow M.J."/>
            <person name="Arkin A.P."/>
            <person name="Deutschbauer A.M."/>
        </authorList>
    </citation>
    <scope>NUCLEOTIDE SEQUENCE [LARGE SCALE GENOMIC DNA]</scope>
    <source>
        <strain evidence="2 3">FW300-N2E2</strain>
    </source>
</reference>
<organism evidence="2 3">
    <name type="scientific">Pseudomonas fluorescens</name>
    <dbReference type="NCBI Taxonomy" id="294"/>
    <lineage>
        <taxon>Bacteria</taxon>
        <taxon>Pseudomonadati</taxon>
        <taxon>Pseudomonadota</taxon>
        <taxon>Gammaproteobacteria</taxon>
        <taxon>Pseudomonadales</taxon>
        <taxon>Pseudomonadaceae</taxon>
        <taxon>Pseudomonas</taxon>
    </lineage>
</organism>
<sequence>MMRPSKTRLVIGHLVLWGVTLGLAFIVVGLLTLEAANDLNGWYSWLDRNKTALLIWRLTLYGATAVAWYRMRRRLTHRGLTAEQHRRLLCAEVAAIGVLILLELLAVTDESRPWTRP</sequence>
<dbReference type="EMBL" id="CP015225">
    <property type="protein sequence ID" value="AMZ71415.1"/>
    <property type="molecule type" value="Genomic_DNA"/>
</dbReference>
<feature type="transmembrane region" description="Helical" evidence="1">
    <location>
        <begin position="51"/>
        <end position="69"/>
    </location>
</feature>
<dbReference type="AlphaFoldDB" id="A0A159ZUT4"/>